<proteinExistence type="predicted"/>
<dbReference type="InterPro" id="IPR036526">
    <property type="entry name" value="C-N_Hydrolase_sf"/>
</dbReference>
<evidence type="ECO:0000256" key="1">
    <source>
        <dbReference type="ARBA" id="ARBA00022801"/>
    </source>
</evidence>
<dbReference type="AlphaFoldDB" id="A0A3P3Y225"/>
<dbReference type="InterPro" id="IPR003010">
    <property type="entry name" value="C-N_Hydrolase"/>
</dbReference>
<dbReference type="GO" id="GO:0005739">
    <property type="term" value="C:mitochondrion"/>
    <property type="evidence" value="ECO:0007669"/>
    <property type="project" value="TreeGrafter"/>
</dbReference>
<dbReference type="PANTHER" id="PTHR23088">
    <property type="entry name" value="NITRILASE-RELATED"/>
    <property type="match status" value="1"/>
</dbReference>
<keyword evidence="1" id="KW-0378">Hydrolase</keyword>
<dbReference type="CDD" id="cd07572">
    <property type="entry name" value="nit"/>
    <property type="match status" value="1"/>
</dbReference>
<dbReference type="InterPro" id="IPR045254">
    <property type="entry name" value="Nit1/2_C-N_Hydrolase"/>
</dbReference>
<feature type="domain" description="CN hydrolase" evidence="2">
    <location>
        <begin position="94"/>
        <end position="351"/>
    </location>
</feature>
<dbReference type="Proteomes" id="UP000290189">
    <property type="component" value="Unassembled WGS sequence"/>
</dbReference>
<reference evidence="3 4" key="1">
    <citation type="submission" date="2018-03" db="EMBL/GenBank/DDBJ databases">
        <authorList>
            <person name="Fogelqvist J."/>
        </authorList>
    </citation>
    <scope>NUCLEOTIDE SEQUENCE [LARGE SCALE GENOMIC DNA]</scope>
</reference>
<accession>A0A3P3Y225</accession>
<dbReference type="Gene3D" id="3.60.110.10">
    <property type="entry name" value="Carbon-nitrogen hydrolase"/>
    <property type="match status" value="1"/>
</dbReference>
<dbReference type="GO" id="GO:0006528">
    <property type="term" value="P:asparagine metabolic process"/>
    <property type="evidence" value="ECO:0007669"/>
    <property type="project" value="TreeGrafter"/>
</dbReference>
<geneLocation type="mitochondrion" evidence="3"/>
<dbReference type="EMBL" id="OVEO01000002">
    <property type="protein sequence ID" value="SPQ94236.1"/>
    <property type="molecule type" value="Genomic_DNA"/>
</dbReference>
<evidence type="ECO:0000313" key="4">
    <source>
        <dbReference type="Proteomes" id="UP000290189"/>
    </source>
</evidence>
<evidence type="ECO:0000259" key="2">
    <source>
        <dbReference type="PROSITE" id="PS50263"/>
    </source>
</evidence>
<evidence type="ECO:0000313" key="3">
    <source>
        <dbReference type="EMBL" id="SPQ94236.1"/>
    </source>
</evidence>
<name>A0A3P3Y225_PLABS</name>
<dbReference type="SUPFAM" id="SSF56317">
    <property type="entry name" value="Carbon-nitrogen hydrolase"/>
    <property type="match status" value="1"/>
</dbReference>
<sequence>MIVHAAVPSHTGTVSHVAVGARSTAPHEIRSDCSRVRPDRQHAQSATLSYNGLAQAAAVRVRQSLRLSDTASLWAQGRSLRFGGDRMSGGRRVLRIGLCQVMVGGDKTANLQAARIAADAAARQGATLIVLPECFNCPYSNEAFPAFAEPVPDAGAGGDQAASASLAALAAIAKRTGAYIVGGSMPERNGDEKLYNTCVVVSPDGNVIAKHRKVHLFNVDIPGKITFRESDTLSPGHSLTSFSMADGTRVGIGICYDIRFSEFCAATTGLGCDLLVFPGAFNMTTGPAHWELLQRARAVDNQVFVATVSPARSPDPQDYQAWGHSSVCDPWGTVIATTGHDPDVVIADLDLDLVGRVRNQIPIRKQKRPDVYKVQ</sequence>
<dbReference type="PROSITE" id="PS50263">
    <property type="entry name" value="CN_HYDROLASE"/>
    <property type="match status" value="1"/>
</dbReference>
<gene>
    <name evidence="3" type="ORF">PLBR_LOCUS1451</name>
</gene>
<protein>
    <recommendedName>
        <fullName evidence="2">CN hydrolase domain-containing protein</fullName>
    </recommendedName>
</protein>
<keyword evidence="3" id="KW-0496">Mitochondrion</keyword>
<dbReference type="GO" id="GO:0006541">
    <property type="term" value="P:glutamine metabolic process"/>
    <property type="evidence" value="ECO:0007669"/>
    <property type="project" value="TreeGrafter"/>
</dbReference>
<dbReference type="GO" id="GO:0050152">
    <property type="term" value="F:omega-amidase activity"/>
    <property type="evidence" value="ECO:0007669"/>
    <property type="project" value="TreeGrafter"/>
</dbReference>
<organism evidence="3 4">
    <name type="scientific">Plasmodiophora brassicae</name>
    <name type="common">Clubroot disease agent</name>
    <dbReference type="NCBI Taxonomy" id="37360"/>
    <lineage>
        <taxon>Eukaryota</taxon>
        <taxon>Sar</taxon>
        <taxon>Rhizaria</taxon>
        <taxon>Endomyxa</taxon>
        <taxon>Phytomyxea</taxon>
        <taxon>Plasmodiophorida</taxon>
        <taxon>Plasmodiophoridae</taxon>
        <taxon>Plasmodiophora</taxon>
    </lineage>
</organism>
<dbReference type="Pfam" id="PF00795">
    <property type="entry name" value="CN_hydrolase"/>
    <property type="match status" value="1"/>
</dbReference>
<dbReference type="PANTHER" id="PTHR23088:SF30">
    <property type="entry name" value="OMEGA-AMIDASE NIT2"/>
    <property type="match status" value="1"/>
</dbReference>
<dbReference type="GO" id="GO:0006107">
    <property type="term" value="P:oxaloacetate metabolic process"/>
    <property type="evidence" value="ECO:0007669"/>
    <property type="project" value="TreeGrafter"/>
</dbReference>